<dbReference type="AlphaFoldDB" id="A0A5D6WCW5"/>
<gene>
    <name evidence="1" type="ORF">FZ040_01120</name>
</gene>
<dbReference type="InterPro" id="IPR036452">
    <property type="entry name" value="Ribo_hydro-like"/>
</dbReference>
<evidence type="ECO:0008006" key="3">
    <source>
        <dbReference type="Google" id="ProtNLM"/>
    </source>
</evidence>
<keyword evidence="2" id="KW-1185">Reference proteome</keyword>
<proteinExistence type="predicted"/>
<organism evidence="1 2">
    <name type="scientific">Selenomonas ruminis</name>
    <dbReference type="NCBI Taxonomy" id="2593411"/>
    <lineage>
        <taxon>Bacteria</taxon>
        <taxon>Bacillati</taxon>
        <taxon>Bacillota</taxon>
        <taxon>Negativicutes</taxon>
        <taxon>Selenomonadales</taxon>
        <taxon>Selenomonadaceae</taxon>
        <taxon>Selenomonas</taxon>
    </lineage>
</organism>
<accession>A0A5D6WCW5</accession>
<dbReference type="Gene3D" id="3.90.245.10">
    <property type="entry name" value="Ribonucleoside hydrolase-like"/>
    <property type="match status" value="1"/>
</dbReference>
<name>A0A5D6WCW5_9FIRM</name>
<reference evidence="1 2" key="1">
    <citation type="submission" date="2019-08" db="EMBL/GenBank/DDBJ databases">
        <title>Selenomonas sp. mPRGC5 and Selenomonas sp. mPRGC8 isolated from ruminal fluid of dairy goat (Capra hircus).</title>
        <authorList>
            <person name="Poothong S."/>
            <person name="Nuengjamnong C."/>
            <person name="Tanasupawat S."/>
        </authorList>
    </citation>
    <scope>NUCLEOTIDE SEQUENCE [LARGE SCALE GENOMIC DNA]</scope>
    <source>
        <strain evidence="2">mPRGC5</strain>
    </source>
</reference>
<dbReference type="RefSeq" id="WP_149170308.1">
    <property type="nucleotide sequence ID" value="NZ_VTOY01000001.1"/>
</dbReference>
<dbReference type="GO" id="GO:0016799">
    <property type="term" value="F:hydrolase activity, hydrolyzing N-glycosyl compounds"/>
    <property type="evidence" value="ECO:0007669"/>
    <property type="project" value="InterPro"/>
</dbReference>
<evidence type="ECO:0000313" key="2">
    <source>
        <dbReference type="Proteomes" id="UP000323646"/>
    </source>
</evidence>
<sequence>MVSGVSWGEAKSVYRQPVIFDTDIGNSTDDLYAMDLLYKMARNGKVDIKGIVVDRQGEGFAALADIMNTYYGFPDIPIGVERHGVANSRLYIDYRLLDDLKMADGSKMFARTDKDFRDNLDGYKLYRKLLAEANDRSVKIMGIGFVSSLVQLLESGPDEYSDLPGRELVRRKVDSLYFMATKLGKAKIQAITCSMIFL</sequence>
<dbReference type="EMBL" id="VTOY01000001">
    <property type="protein sequence ID" value="TYZ24678.1"/>
    <property type="molecule type" value="Genomic_DNA"/>
</dbReference>
<dbReference type="OrthoDB" id="128573at2"/>
<dbReference type="SUPFAM" id="SSF53590">
    <property type="entry name" value="Nucleoside hydrolase"/>
    <property type="match status" value="1"/>
</dbReference>
<evidence type="ECO:0000313" key="1">
    <source>
        <dbReference type="EMBL" id="TYZ24678.1"/>
    </source>
</evidence>
<protein>
    <recommendedName>
        <fullName evidence="3">Nucleoside hydrolase</fullName>
    </recommendedName>
</protein>
<dbReference type="PANTHER" id="PTHR43264:SF1">
    <property type="entry name" value="INOSINE_URIDINE-PREFERRING NUCLEOSIDE HYDROLASE DOMAIN-CONTAINING PROTEIN"/>
    <property type="match status" value="1"/>
</dbReference>
<comment type="caution">
    <text evidence="1">The sequence shown here is derived from an EMBL/GenBank/DDBJ whole genome shotgun (WGS) entry which is preliminary data.</text>
</comment>
<dbReference type="PANTHER" id="PTHR43264">
    <property type="match status" value="1"/>
</dbReference>
<dbReference type="Proteomes" id="UP000323646">
    <property type="component" value="Unassembled WGS sequence"/>
</dbReference>